<organism evidence="2 3">
    <name type="scientific">Botryotinia fuckeliana (strain T4)</name>
    <name type="common">Noble rot fungus</name>
    <name type="synonym">Botrytis cinerea</name>
    <dbReference type="NCBI Taxonomy" id="999810"/>
    <lineage>
        <taxon>Eukaryota</taxon>
        <taxon>Fungi</taxon>
        <taxon>Dikarya</taxon>
        <taxon>Ascomycota</taxon>
        <taxon>Pezizomycotina</taxon>
        <taxon>Leotiomycetes</taxon>
        <taxon>Helotiales</taxon>
        <taxon>Sclerotiniaceae</taxon>
        <taxon>Botrytis</taxon>
    </lineage>
</organism>
<dbReference type="InterPro" id="IPR009291">
    <property type="entry name" value="Vps62"/>
</dbReference>
<evidence type="ECO:0000313" key="2">
    <source>
        <dbReference type="EMBL" id="CCD54605.1"/>
    </source>
</evidence>
<evidence type="ECO:0008006" key="4">
    <source>
        <dbReference type="Google" id="ProtNLM"/>
    </source>
</evidence>
<proteinExistence type="predicted"/>
<dbReference type="PANTHER" id="PTHR48219">
    <property type="entry name" value="VACUOLAR PROTEIN SORTING-ASSOCIATED PROTEIN 62-RELATED"/>
    <property type="match status" value="1"/>
</dbReference>
<feature type="region of interest" description="Disordered" evidence="1">
    <location>
        <begin position="1"/>
        <end position="27"/>
    </location>
</feature>
<dbReference type="HOGENOM" id="CLU_057890_0_0_1"/>
<dbReference type="Proteomes" id="UP000008177">
    <property type="component" value="Unplaced contigs"/>
</dbReference>
<dbReference type="SUPFAM" id="SSF56973">
    <property type="entry name" value="Aerolisin/ETX pore-forming domain"/>
    <property type="match status" value="1"/>
</dbReference>
<dbReference type="Pfam" id="PF06101">
    <property type="entry name" value="Vps62"/>
    <property type="match status" value="1"/>
</dbReference>
<accession>G2YSK7</accession>
<dbReference type="EMBL" id="FQ790351">
    <property type="protein sequence ID" value="CCD54605.1"/>
    <property type="molecule type" value="Genomic_DNA"/>
</dbReference>
<protein>
    <recommendedName>
        <fullName evidence="4">Duf946 domain-containing protein</fullName>
    </recommendedName>
</protein>
<name>G2YSK7_BOTF4</name>
<dbReference type="InParanoid" id="G2YSK7"/>
<dbReference type="PANTHER" id="PTHR48219:SF2">
    <property type="entry name" value="VACUOLAR PROTEIN SORTING-ASSOCIATED PROTEIN 62"/>
    <property type="match status" value="1"/>
</dbReference>
<evidence type="ECO:0000313" key="3">
    <source>
        <dbReference type="Proteomes" id="UP000008177"/>
    </source>
</evidence>
<sequence>MVNQTRDYASFHTRRTEPESITTVGERSALARPTSYTQIWNDAKSGGRHDGAIWRPNAPSGYISLGDVVGGSHSVPPSTSAIWCLRVDLTHVANYAASDFWDDKKSGAAKNVSFWQLVPESTGLNGHEYLPISAGTFRAHGAYDVKPSLSLAYVPLLEVENQFQKFDVRAPSITPTTIPEVGDQFSQQAQCRVVLPFTAFYPIDDERSLNLIRNPFCVISRSIAWHCEAAWVNDTNGPFDRQVTIKYGVSKTQSESMEHSIGVEVSASSGIGLVEFSVNLNYQFTYNSSSSFTEFRESEVIEKINIPPRNATVLFSKHIWIKGVRADSSQVISQVEITANDELHFSGCAL</sequence>
<dbReference type="OrthoDB" id="428159at2759"/>
<dbReference type="AlphaFoldDB" id="G2YSK7"/>
<evidence type="ECO:0000256" key="1">
    <source>
        <dbReference type="SAM" id="MobiDB-lite"/>
    </source>
</evidence>
<gene>
    <name evidence="2" type="ORF">BofuT4_P126530.1</name>
</gene>
<reference evidence="3" key="1">
    <citation type="journal article" date="2011" name="PLoS Genet.">
        <title>Genomic analysis of the necrotrophic fungal pathogens Sclerotinia sclerotiorum and Botrytis cinerea.</title>
        <authorList>
            <person name="Amselem J."/>
            <person name="Cuomo C.A."/>
            <person name="van Kan J.A."/>
            <person name="Viaud M."/>
            <person name="Benito E.P."/>
            <person name="Couloux A."/>
            <person name="Coutinho P.M."/>
            <person name="de Vries R.P."/>
            <person name="Dyer P.S."/>
            <person name="Fillinger S."/>
            <person name="Fournier E."/>
            <person name="Gout L."/>
            <person name="Hahn M."/>
            <person name="Kohn L."/>
            <person name="Lapalu N."/>
            <person name="Plummer K.M."/>
            <person name="Pradier J.M."/>
            <person name="Quevillon E."/>
            <person name="Sharon A."/>
            <person name="Simon A."/>
            <person name="ten Have A."/>
            <person name="Tudzynski B."/>
            <person name="Tudzynski P."/>
            <person name="Wincker P."/>
            <person name="Andrew M."/>
            <person name="Anthouard V."/>
            <person name="Beever R.E."/>
            <person name="Beffa R."/>
            <person name="Benoit I."/>
            <person name="Bouzid O."/>
            <person name="Brault B."/>
            <person name="Chen Z."/>
            <person name="Choquer M."/>
            <person name="Collemare J."/>
            <person name="Cotton P."/>
            <person name="Danchin E.G."/>
            <person name="Da Silva C."/>
            <person name="Gautier A."/>
            <person name="Giraud C."/>
            <person name="Giraud T."/>
            <person name="Gonzalez C."/>
            <person name="Grossetete S."/>
            <person name="Guldener U."/>
            <person name="Henrissat B."/>
            <person name="Howlett B.J."/>
            <person name="Kodira C."/>
            <person name="Kretschmer M."/>
            <person name="Lappartient A."/>
            <person name="Leroch M."/>
            <person name="Levis C."/>
            <person name="Mauceli E."/>
            <person name="Neuveglise C."/>
            <person name="Oeser B."/>
            <person name="Pearson M."/>
            <person name="Poulain J."/>
            <person name="Poussereau N."/>
            <person name="Quesneville H."/>
            <person name="Rascle C."/>
            <person name="Schumacher J."/>
            <person name="Segurens B."/>
            <person name="Sexton A."/>
            <person name="Silva E."/>
            <person name="Sirven C."/>
            <person name="Soanes D.M."/>
            <person name="Talbot N.J."/>
            <person name="Templeton M."/>
            <person name="Yandava C."/>
            <person name="Yarden O."/>
            <person name="Zeng Q."/>
            <person name="Rollins J.A."/>
            <person name="Lebrun M.H."/>
            <person name="Dickman M."/>
        </authorList>
    </citation>
    <scope>NUCLEOTIDE SEQUENCE [LARGE SCALE GENOMIC DNA]</scope>
    <source>
        <strain evidence="3">T4</strain>
    </source>
</reference>
<dbReference type="Gene3D" id="2.170.15.10">
    <property type="entry name" value="Proaerolysin, chain A, domain 3"/>
    <property type="match status" value="1"/>
</dbReference>